<gene>
    <name evidence="2" type="ORF">VFH_I274400</name>
</gene>
<dbReference type="AlphaFoldDB" id="A0AAV0YQD1"/>
<dbReference type="Pfam" id="PF01740">
    <property type="entry name" value="STAS"/>
    <property type="match status" value="1"/>
</dbReference>
<dbReference type="SUPFAM" id="SSF52091">
    <property type="entry name" value="SpoIIaa-like"/>
    <property type="match status" value="1"/>
</dbReference>
<dbReference type="PROSITE" id="PS50801">
    <property type="entry name" value="STAS"/>
    <property type="match status" value="1"/>
</dbReference>
<dbReference type="InterPro" id="IPR036513">
    <property type="entry name" value="STAS_dom_sf"/>
</dbReference>
<proteinExistence type="predicted"/>
<dbReference type="GO" id="GO:0016020">
    <property type="term" value="C:membrane"/>
    <property type="evidence" value="ECO:0007669"/>
    <property type="project" value="InterPro"/>
</dbReference>
<evidence type="ECO:0000313" key="2">
    <source>
        <dbReference type="EMBL" id="CAI8586884.1"/>
    </source>
</evidence>
<sequence>MSSETQNSQRILRWVQEEEERVRENNRNASKCIILDMIAVTTIDTSGLETLGELRKMLEKRSLQFVLVNSVGNVMEKLDMSKILDSFGLKGVYLTVGEALADISTSEKDEPCLIFLDYTRHLLFPFWLTCNKFLVLKS</sequence>
<accession>A0AAV0YQD1</accession>
<dbReference type="Proteomes" id="UP001157006">
    <property type="component" value="Chromosome 1L"/>
</dbReference>
<dbReference type="CDD" id="cd07042">
    <property type="entry name" value="STAS_SulP_like_sulfate_transporter"/>
    <property type="match status" value="1"/>
</dbReference>
<organism evidence="2 3">
    <name type="scientific">Vicia faba</name>
    <name type="common">Broad bean</name>
    <name type="synonym">Faba vulgaris</name>
    <dbReference type="NCBI Taxonomy" id="3906"/>
    <lineage>
        <taxon>Eukaryota</taxon>
        <taxon>Viridiplantae</taxon>
        <taxon>Streptophyta</taxon>
        <taxon>Embryophyta</taxon>
        <taxon>Tracheophyta</taxon>
        <taxon>Spermatophyta</taxon>
        <taxon>Magnoliopsida</taxon>
        <taxon>eudicotyledons</taxon>
        <taxon>Gunneridae</taxon>
        <taxon>Pentapetalae</taxon>
        <taxon>rosids</taxon>
        <taxon>fabids</taxon>
        <taxon>Fabales</taxon>
        <taxon>Fabaceae</taxon>
        <taxon>Papilionoideae</taxon>
        <taxon>50 kb inversion clade</taxon>
        <taxon>NPAAA clade</taxon>
        <taxon>Hologalegina</taxon>
        <taxon>IRL clade</taxon>
        <taxon>Fabeae</taxon>
        <taxon>Vicia</taxon>
    </lineage>
</organism>
<evidence type="ECO:0000313" key="3">
    <source>
        <dbReference type="Proteomes" id="UP001157006"/>
    </source>
</evidence>
<keyword evidence="3" id="KW-1185">Reference proteome</keyword>
<dbReference type="InterPro" id="IPR001902">
    <property type="entry name" value="SLC26A/SulP_fam"/>
</dbReference>
<dbReference type="GO" id="GO:0055085">
    <property type="term" value="P:transmembrane transport"/>
    <property type="evidence" value="ECO:0007669"/>
    <property type="project" value="InterPro"/>
</dbReference>
<reference evidence="2 3" key="1">
    <citation type="submission" date="2023-01" db="EMBL/GenBank/DDBJ databases">
        <authorList>
            <person name="Kreplak J."/>
        </authorList>
    </citation>
    <scope>NUCLEOTIDE SEQUENCE [LARGE SCALE GENOMIC DNA]</scope>
</reference>
<dbReference type="InterPro" id="IPR002645">
    <property type="entry name" value="STAS_dom"/>
</dbReference>
<dbReference type="PANTHER" id="PTHR11814">
    <property type="entry name" value="SULFATE TRANSPORTER"/>
    <property type="match status" value="1"/>
</dbReference>
<protein>
    <recommendedName>
        <fullName evidence="1">STAS domain-containing protein</fullName>
    </recommendedName>
</protein>
<dbReference type="EMBL" id="OX451736">
    <property type="protein sequence ID" value="CAI8586884.1"/>
    <property type="molecule type" value="Genomic_DNA"/>
</dbReference>
<name>A0AAV0YQD1_VICFA</name>
<dbReference type="Gene3D" id="3.30.750.24">
    <property type="entry name" value="STAS domain"/>
    <property type="match status" value="1"/>
</dbReference>
<evidence type="ECO:0000259" key="1">
    <source>
        <dbReference type="PROSITE" id="PS50801"/>
    </source>
</evidence>
<feature type="domain" description="STAS" evidence="1">
    <location>
        <begin position="1"/>
        <end position="103"/>
    </location>
</feature>